<dbReference type="Gene3D" id="2.60.120.620">
    <property type="entry name" value="q2cbj1_9rhob like domain"/>
    <property type="match status" value="1"/>
</dbReference>
<evidence type="ECO:0000313" key="1">
    <source>
        <dbReference type="EMBL" id="KAF2870530.1"/>
    </source>
</evidence>
<evidence type="ECO:0008006" key="3">
    <source>
        <dbReference type="Google" id="ProtNLM"/>
    </source>
</evidence>
<keyword evidence="2" id="KW-1185">Reference proteome</keyword>
<protein>
    <recommendedName>
        <fullName evidence="3">Prolyl 4-hydroxylase alpha subunit Fe(2+) 2OG dioxygenase domain-containing protein</fullName>
    </recommendedName>
</protein>
<evidence type="ECO:0000313" key="2">
    <source>
        <dbReference type="Proteomes" id="UP000481861"/>
    </source>
</evidence>
<dbReference type="Proteomes" id="UP000481861">
    <property type="component" value="Unassembled WGS sequence"/>
</dbReference>
<proteinExistence type="predicted"/>
<gene>
    <name evidence="1" type="ORF">BDV95DRAFT_62901</name>
</gene>
<dbReference type="AlphaFoldDB" id="A0A7C8ICC8"/>
<organism evidence="1 2">
    <name type="scientific">Massariosphaeria phaeospora</name>
    <dbReference type="NCBI Taxonomy" id="100035"/>
    <lineage>
        <taxon>Eukaryota</taxon>
        <taxon>Fungi</taxon>
        <taxon>Dikarya</taxon>
        <taxon>Ascomycota</taxon>
        <taxon>Pezizomycotina</taxon>
        <taxon>Dothideomycetes</taxon>
        <taxon>Pleosporomycetidae</taxon>
        <taxon>Pleosporales</taxon>
        <taxon>Pleosporales incertae sedis</taxon>
        <taxon>Massariosphaeria</taxon>
    </lineage>
</organism>
<dbReference type="PANTHER" id="PTHR33099:SF7">
    <property type="entry name" value="MYND-TYPE DOMAIN-CONTAINING PROTEIN"/>
    <property type="match status" value="1"/>
</dbReference>
<sequence length="215" mass="24523">MDTSDEELEDEYAEVIMKTDLIEALSDLDEPGPSYGHHPMDRIVDPEVYVANHKVQLPLSEEDTRLLIRVGHQASFGKKNTTIIDRSVPKTWELDPESFEIRSPMWANTMCETVSAVAKDMTLNSDKPGFHAQLHKMLVYEKGAMFKPHQDAEKVPGMFATLVVALPSPHTGGLVRTQLYDHPERYFDTRKGAHSFLWWYPDTHDEVLPFESGIR</sequence>
<dbReference type="EMBL" id="JAADJZ010000013">
    <property type="protein sequence ID" value="KAF2870530.1"/>
    <property type="molecule type" value="Genomic_DNA"/>
</dbReference>
<dbReference type="PANTHER" id="PTHR33099">
    <property type="entry name" value="FE2OG DIOXYGENASE DOMAIN-CONTAINING PROTEIN"/>
    <property type="match status" value="1"/>
</dbReference>
<comment type="caution">
    <text evidence="1">The sequence shown here is derived from an EMBL/GenBank/DDBJ whole genome shotgun (WGS) entry which is preliminary data.</text>
</comment>
<reference evidence="1 2" key="1">
    <citation type="submission" date="2020-01" db="EMBL/GenBank/DDBJ databases">
        <authorList>
            <consortium name="DOE Joint Genome Institute"/>
            <person name="Haridas S."/>
            <person name="Albert R."/>
            <person name="Binder M."/>
            <person name="Bloem J."/>
            <person name="Labutti K."/>
            <person name="Salamov A."/>
            <person name="Andreopoulos B."/>
            <person name="Baker S.E."/>
            <person name="Barry K."/>
            <person name="Bills G."/>
            <person name="Bluhm B.H."/>
            <person name="Cannon C."/>
            <person name="Castanera R."/>
            <person name="Culley D.E."/>
            <person name="Daum C."/>
            <person name="Ezra D."/>
            <person name="Gonzalez J.B."/>
            <person name="Henrissat B."/>
            <person name="Kuo A."/>
            <person name="Liang C."/>
            <person name="Lipzen A."/>
            <person name="Lutzoni F."/>
            <person name="Magnuson J."/>
            <person name="Mondo S."/>
            <person name="Nolan M."/>
            <person name="Ohm R."/>
            <person name="Pangilinan J."/>
            <person name="Park H.-J.H."/>
            <person name="Ramirez L."/>
            <person name="Alfaro M."/>
            <person name="Sun H."/>
            <person name="Tritt A."/>
            <person name="Yoshinaga Y."/>
            <person name="Zwiers L.-H.L."/>
            <person name="Turgeon B.G."/>
            <person name="Goodwin S.B."/>
            <person name="Spatafora J.W."/>
            <person name="Crous P.W."/>
            <person name="Grigoriev I.V."/>
        </authorList>
    </citation>
    <scope>NUCLEOTIDE SEQUENCE [LARGE SCALE GENOMIC DNA]</scope>
    <source>
        <strain evidence="1 2">CBS 611.86</strain>
    </source>
</reference>
<dbReference type="OrthoDB" id="27483at2759"/>
<accession>A0A7C8ICC8</accession>
<name>A0A7C8ICC8_9PLEO</name>